<proteinExistence type="predicted"/>
<feature type="transmembrane region" description="Helical" evidence="6">
    <location>
        <begin position="95"/>
        <end position="116"/>
    </location>
</feature>
<evidence type="ECO:0000259" key="7">
    <source>
        <dbReference type="Pfam" id="PF00482"/>
    </source>
</evidence>
<evidence type="ECO:0000256" key="5">
    <source>
        <dbReference type="ARBA" id="ARBA00023136"/>
    </source>
</evidence>
<evidence type="ECO:0000313" key="9">
    <source>
        <dbReference type="Proteomes" id="UP000236151"/>
    </source>
</evidence>
<evidence type="ECO:0000313" key="8">
    <source>
        <dbReference type="EMBL" id="PNU00976.1"/>
    </source>
</evidence>
<feature type="transmembrane region" description="Helical" evidence="6">
    <location>
        <begin position="122"/>
        <end position="144"/>
    </location>
</feature>
<sequence length="331" mass="38857">MKEFIKLLLSDVRLSLIFALLVLLTIVLIMLLIPYIHMSGIKGYLDYGISKMNDIYNEKRLLNQIKKYSKNISIKMSIIDRIELTLIDKSNIRTYIPFVNFYSLAILSAALFIVTFKPVYALLYSLPSTFIICSLCACFPYLVLEIWGRYNSEKVRRQLASFISTLNRWCAVKEDIIYAFEKSTDSGLGEPLRTYIKDAVIQVKRGLDVQEALELLQMKVDSEQFRDFILNIRQSIKHRGDIRKLLTNMEDEFYRLEEEYTRRKISSYRDKFLIYGTMIAVLVVAYFFLKFNPNVMQFYLSTSRGRALITIFSIMYFTAFISSLRISRFDY</sequence>
<evidence type="ECO:0000256" key="3">
    <source>
        <dbReference type="ARBA" id="ARBA00022692"/>
    </source>
</evidence>
<accession>A0A2K2FQB2</accession>
<organism evidence="8 9">
    <name type="scientific">Clostridium thermosuccinogenes</name>
    <dbReference type="NCBI Taxonomy" id="84032"/>
    <lineage>
        <taxon>Bacteria</taxon>
        <taxon>Bacillati</taxon>
        <taxon>Bacillota</taxon>
        <taxon>Clostridia</taxon>
        <taxon>Eubacteriales</taxon>
        <taxon>Clostridiaceae</taxon>
        <taxon>Clostridium</taxon>
    </lineage>
</organism>
<feature type="transmembrane region" description="Helical" evidence="6">
    <location>
        <begin position="12"/>
        <end position="33"/>
    </location>
</feature>
<keyword evidence="4 6" id="KW-1133">Transmembrane helix</keyword>
<dbReference type="RefSeq" id="WP_103080358.1">
    <property type="nucleotide sequence ID" value="NZ_CP021850.1"/>
</dbReference>
<evidence type="ECO:0000256" key="2">
    <source>
        <dbReference type="ARBA" id="ARBA00022475"/>
    </source>
</evidence>
<feature type="transmembrane region" description="Helical" evidence="6">
    <location>
        <begin position="309"/>
        <end position="327"/>
    </location>
</feature>
<dbReference type="EMBL" id="NIOJ01000005">
    <property type="protein sequence ID" value="PNU00976.1"/>
    <property type="molecule type" value="Genomic_DNA"/>
</dbReference>
<dbReference type="OrthoDB" id="2080601at2"/>
<dbReference type="PANTHER" id="PTHR35007:SF2">
    <property type="entry name" value="PILUS ASSEMBLE PROTEIN"/>
    <property type="match status" value="1"/>
</dbReference>
<dbReference type="GO" id="GO:0005886">
    <property type="term" value="C:plasma membrane"/>
    <property type="evidence" value="ECO:0007669"/>
    <property type="project" value="UniProtKB-SubCell"/>
</dbReference>
<evidence type="ECO:0000256" key="4">
    <source>
        <dbReference type="ARBA" id="ARBA00022989"/>
    </source>
</evidence>
<protein>
    <recommendedName>
        <fullName evidence="7">Type II secretion system protein GspF domain-containing protein</fullName>
    </recommendedName>
</protein>
<name>A0A2K2FQB2_9CLOT</name>
<dbReference type="InterPro" id="IPR018076">
    <property type="entry name" value="T2SS_GspF_dom"/>
</dbReference>
<comment type="subcellular location">
    <subcellularLocation>
        <location evidence="1">Cell membrane</location>
        <topology evidence="1">Multi-pass membrane protein</topology>
    </subcellularLocation>
</comment>
<dbReference type="Pfam" id="PF00482">
    <property type="entry name" value="T2SSF"/>
    <property type="match status" value="1"/>
</dbReference>
<feature type="domain" description="Type II secretion system protein GspF" evidence="7">
    <location>
        <begin position="189"/>
        <end position="288"/>
    </location>
</feature>
<keyword evidence="3 6" id="KW-0812">Transmembrane</keyword>
<evidence type="ECO:0000256" key="1">
    <source>
        <dbReference type="ARBA" id="ARBA00004651"/>
    </source>
</evidence>
<evidence type="ECO:0000256" key="6">
    <source>
        <dbReference type="SAM" id="Phobius"/>
    </source>
</evidence>
<reference evidence="8 9" key="1">
    <citation type="submission" date="2017-06" db="EMBL/GenBank/DDBJ databases">
        <title>Investigating the central metabolism of Clostridium thermosuccinogenes.</title>
        <authorList>
            <person name="Koendjbiharie J.G."/>
            <person name="van Kranenburg R."/>
        </authorList>
    </citation>
    <scope>NUCLEOTIDE SEQUENCE [LARGE SCALE GENOMIC DNA]</scope>
    <source>
        <strain evidence="8 9">DSM 5806</strain>
    </source>
</reference>
<dbReference type="Proteomes" id="UP000236151">
    <property type="component" value="Unassembled WGS sequence"/>
</dbReference>
<feature type="transmembrane region" description="Helical" evidence="6">
    <location>
        <begin position="272"/>
        <end position="289"/>
    </location>
</feature>
<comment type="caution">
    <text evidence="8">The sequence shown here is derived from an EMBL/GenBank/DDBJ whole genome shotgun (WGS) entry which is preliminary data.</text>
</comment>
<dbReference type="AlphaFoldDB" id="A0A2K2FQB2"/>
<keyword evidence="2" id="KW-1003">Cell membrane</keyword>
<keyword evidence="9" id="KW-1185">Reference proteome</keyword>
<keyword evidence="5 6" id="KW-0472">Membrane</keyword>
<gene>
    <name evidence="8" type="ORF">CDQ84_03615</name>
</gene>
<dbReference type="PANTHER" id="PTHR35007">
    <property type="entry name" value="INTEGRAL MEMBRANE PROTEIN-RELATED"/>
    <property type="match status" value="1"/>
</dbReference>
<dbReference type="KEGG" id="cthd:CDO33_00765"/>